<feature type="compositionally biased region" description="Basic and acidic residues" evidence="1">
    <location>
        <begin position="87"/>
        <end position="100"/>
    </location>
</feature>
<evidence type="ECO:0000313" key="3">
    <source>
        <dbReference type="Proteomes" id="UP000604046"/>
    </source>
</evidence>
<feature type="compositionally biased region" description="Acidic residues" evidence="1">
    <location>
        <begin position="101"/>
        <end position="113"/>
    </location>
</feature>
<feature type="compositionally biased region" description="Basic and acidic residues" evidence="1">
    <location>
        <begin position="132"/>
        <end position="143"/>
    </location>
</feature>
<reference evidence="2" key="1">
    <citation type="submission" date="2021-02" db="EMBL/GenBank/DDBJ databases">
        <authorList>
            <person name="Dougan E. K."/>
            <person name="Rhodes N."/>
            <person name="Thang M."/>
            <person name="Chan C."/>
        </authorList>
    </citation>
    <scope>NUCLEOTIDE SEQUENCE</scope>
</reference>
<organism evidence="2 3">
    <name type="scientific">Symbiodinium natans</name>
    <dbReference type="NCBI Taxonomy" id="878477"/>
    <lineage>
        <taxon>Eukaryota</taxon>
        <taxon>Sar</taxon>
        <taxon>Alveolata</taxon>
        <taxon>Dinophyceae</taxon>
        <taxon>Suessiales</taxon>
        <taxon>Symbiodiniaceae</taxon>
        <taxon>Symbiodinium</taxon>
    </lineage>
</organism>
<feature type="compositionally biased region" description="Acidic residues" evidence="1">
    <location>
        <begin position="265"/>
        <end position="303"/>
    </location>
</feature>
<comment type="caution">
    <text evidence="2">The sequence shown here is derived from an EMBL/GenBank/DDBJ whole genome shotgun (WGS) entry which is preliminary data.</text>
</comment>
<feature type="compositionally biased region" description="Low complexity" evidence="1">
    <location>
        <begin position="114"/>
        <end position="131"/>
    </location>
</feature>
<sequence>MLNQTNSPYPSGHYGAKGCMHFYIAGPPSQIAAAFGMLMFRHRLGWPLALACLACQMSCASLDQVVAFGFTYNDIVEALQEIQDEKAGAVKAHGHERSELAEDAEGSEAETDTTEQSQQEDSATSTTASSEPSEHVTSEETSAKVARDSLKWKHFYGRFRSKQDESPEREEDLRQFAKFPELVKLLEAKSHKVITKSRGWKHLLERISQENKNFTDLIRKFGSAVKQDNLDKVQRVVSVLGGRGSSTSSTTSSPQDANPQANLGLDEDEDEEEEEAEEKSKDEDEEESNEDEDEEEDQGEDESAGQQGLVPQASQKQSPIRKVKAATTSQRSKDGAKTSTTSPSKEGTSLKEPPGSLGIDNDSVEDDD</sequence>
<keyword evidence="3" id="KW-1185">Reference proteome</keyword>
<protein>
    <submittedName>
        <fullName evidence="2">Uncharacterized protein</fullName>
    </submittedName>
</protein>
<evidence type="ECO:0000256" key="1">
    <source>
        <dbReference type="SAM" id="MobiDB-lite"/>
    </source>
</evidence>
<feature type="region of interest" description="Disordered" evidence="1">
    <location>
        <begin position="87"/>
        <end position="143"/>
    </location>
</feature>
<gene>
    <name evidence="2" type="ORF">SNAT2548_LOCUS21030</name>
</gene>
<dbReference type="OrthoDB" id="436814at2759"/>
<proteinExistence type="predicted"/>
<dbReference type="EMBL" id="CAJNDS010002234">
    <property type="protein sequence ID" value="CAE7385598.1"/>
    <property type="molecule type" value="Genomic_DNA"/>
</dbReference>
<feature type="compositionally biased region" description="Polar residues" evidence="1">
    <location>
        <begin position="337"/>
        <end position="347"/>
    </location>
</feature>
<accession>A0A812QJL5</accession>
<name>A0A812QJL5_9DINO</name>
<evidence type="ECO:0000313" key="2">
    <source>
        <dbReference type="EMBL" id="CAE7385598.1"/>
    </source>
</evidence>
<dbReference type="Proteomes" id="UP000604046">
    <property type="component" value="Unassembled WGS sequence"/>
</dbReference>
<feature type="compositionally biased region" description="Low complexity" evidence="1">
    <location>
        <begin position="241"/>
        <end position="253"/>
    </location>
</feature>
<dbReference type="AlphaFoldDB" id="A0A812QJL5"/>
<feature type="region of interest" description="Disordered" evidence="1">
    <location>
        <begin position="241"/>
        <end position="368"/>
    </location>
</feature>